<dbReference type="GO" id="GO:0006352">
    <property type="term" value="P:DNA-templated transcription initiation"/>
    <property type="evidence" value="ECO:0007669"/>
    <property type="project" value="InterPro"/>
</dbReference>
<evidence type="ECO:0000259" key="5">
    <source>
        <dbReference type="Pfam" id="PF04542"/>
    </source>
</evidence>
<dbReference type="NCBIfam" id="TIGR02937">
    <property type="entry name" value="sigma70-ECF"/>
    <property type="match status" value="1"/>
</dbReference>
<dbReference type="RefSeq" id="WP_128770263.1">
    <property type="nucleotide sequence ID" value="NZ_RXOC01000010.1"/>
</dbReference>
<dbReference type="Proteomes" id="UP000290848">
    <property type="component" value="Unassembled WGS sequence"/>
</dbReference>
<dbReference type="InterPro" id="IPR039425">
    <property type="entry name" value="RNA_pol_sigma-70-like"/>
</dbReference>
<dbReference type="Pfam" id="PF04542">
    <property type="entry name" value="Sigma70_r2"/>
    <property type="match status" value="1"/>
</dbReference>
<sequence length="196" mass="23504">MHINTGKGSADVADVWASFLKGDEEAYSCIIRKFARPLFNYGIRFSSDRDLIKDCIQDVFFDLWNKRDRISETSYVQAYLFKSIRHRIIREKSKWEQMESLENVPFLGEFNIETKIIEEQSNREINDRIARVFNSLPQRQKEIVYLRFYENLGHDKICTIMGLTRQSVYNLLQKALHKMRKEWVTVALYSFFYLYR</sequence>
<dbReference type="EMBL" id="RXOC01000010">
    <property type="protein sequence ID" value="RXF68632.1"/>
    <property type="molecule type" value="Genomic_DNA"/>
</dbReference>
<dbReference type="InterPro" id="IPR007627">
    <property type="entry name" value="RNA_pol_sigma70_r2"/>
</dbReference>
<evidence type="ECO:0000256" key="1">
    <source>
        <dbReference type="ARBA" id="ARBA00010641"/>
    </source>
</evidence>
<keyword evidence="2" id="KW-0805">Transcription regulation</keyword>
<dbReference type="InterPro" id="IPR036388">
    <property type="entry name" value="WH-like_DNA-bd_sf"/>
</dbReference>
<name>A0A4V1KHW7_9SPHI</name>
<evidence type="ECO:0000256" key="4">
    <source>
        <dbReference type="ARBA" id="ARBA00023163"/>
    </source>
</evidence>
<feature type="domain" description="RNA polymerase sigma factor 70 region 4 type 2" evidence="6">
    <location>
        <begin position="128"/>
        <end position="179"/>
    </location>
</feature>
<dbReference type="GO" id="GO:0003677">
    <property type="term" value="F:DNA binding"/>
    <property type="evidence" value="ECO:0007669"/>
    <property type="project" value="InterPro"/>
</dbReference>
<dbReference type="SUPFAM" id="SSF88946">
    <property type="entry name" value="Sigma2 domain of RNA polymerase sigma factors"/>
    <property type="match status" value="1"/>
</dbReference>
<keyword evidence="3" id="KW-0731">Sigma factor</keyword>
<dbReference type="PANTHER" id="PTHR43133">
    <property type="entry name" value="RNA POLYMERASE ECF-TYPE SIGMA FACTO"/>
    <property type="match status" value="1"/>
</dbReference>
<dbReference type="InterPro" id="IPR013325">
    <property type="entry name" value="RNA_pol_sigma_r2"/>
</dbReference>
<feature type="domain" description="RNA polymerase sigma-70 region 2" evidence="5">
    <location>
        <begin position="31"/>
        <end position="92"/>
    </location>
</feature>
<dbReference type="Pfam" id="PF08281">
    <property type="entry name" value="Sigma70_r4_2"/>
    <property type="match status" value="1"/>
</dbReference>
<keyword evidence="4" id="KW-0804">Transcription</keyword>
<comment type="similarity">
    <text evidence="1">Belongs to the sigma-70 factor family. ECF subfamily.</text>
</comment>
<evidence type="ECO:0000256" key="3">
    <source>
        <dbReference type="ARBA" id="ARBA00023082"/>
    </source>
</evidence>
<dbReference type="AlphaFoldDB" id="A0A4V1KHW7"/>
<dbReference type="InterPro" id="IPR013249">
    <property type="entry name" value="RNA_pol_sigma70_r4_t2"/>
</dbReference>
<dbReference type="PANTHER" id="PTHR43133:SF46">
    <property type="entry name" value="RNA POLYMERASE SIGMA-70 FACTOR ECF SUBFAMILY"/>
    <property type="match status" value="1"/>
</dbReference>
<dbReference type="InterPro" id="IPR014284">
    <property type="entry name" value="RNA_pol_sigma-70_dom"/>
</dbReference>
<evidence type="ECO:0000313" key="8">
    <source>
        <dbReference type="Proteomes" id="UP000290848"/>
    </source>
</evidence>
<dbReference type="Gene3D" id="1.10.10.10">
    <property type="entry name" value="Winged helix-like DNA-binding domain superfamily/Winged helix DNA-binding domain"/>
    <property type="match status" value="1"/>
</dbReference>
<dbReference type="Gene3D" id="1.10.1740.10">
    <property type="match status" value="1"/>
</dbReference>
<accession>A0A4V1KHW7</accession>
<evidence type="ECO:0000313" key="7">
    <source>
        <dbReference type="EMBL" id="RXF68632.1"/>
    </source>
</evidence>
<gene>
    <name evidence="7" type="ORF">EKH83_14990</name>
</gene>
<dbReference type="GO" id="GO:0016987">
    <property type="term" value="F:sigma factor activity"/>
    <property type="evidence" value="ECO:0007669"/>
    <property type="project" value="UniProtKB-KW"/>
</dbReference>
<evidence type="ECO:0000256" key="2">
    <source>
        <dbReference type="ARBA" id="ARBA00023015"/>
    </source>
</evidence>
<organism evidence="7 8">
    <name type="scientific">Arcticibacter tournemirensis</name>
    <dbReference type="NCBI Taxonomy" id="699437"/>
    <lineage>
        <taxon>Bacteria</taxon>
        <taxon>Pseudomonadati</taxon>
        <taxon>Bacteroidota</taxon>
        <taxon>Sphingobacteriia</taxon>
        <taxon>Sphingobacteriales</taxon>
        <taxon>Sphingobacteriaceae</taxon>
        <taxon>Arcticibacter</taxon>
    </lineage>
</organism>
<protein>
    <submittedName>
        <fullName evidence="7">Sigma-70 family RNA polymerase sigma factor</fullName>
    </submittedName>
</protein>
<dbReference type="SUPFAM" id="SSF88659">
    <property type="entry name" value="Sigma3 and sigma4 domains of RNA polymerase sigma factors"/>
    <property type="match status" value="1"/>
</dbReference>
<reference evidence="7 8" key="1">
    <citation type="submission" date="2018-12" db="EMBL/GenBank/DDBJ databases">
        <title>The Draft Genome Sequence of the Soil Bacterium Pedobacter tournemirensis R1.</title>
        <authorList>
            <person name="He J."/>
        </authorList>
    </citation>
    <scope>NUCLEOTIDE SEQUENCE [LARGE SCALE GENOMIC DNA]</scope>
    <source>
        <strain evidence="7 8">R1</strain>
    </source>
</reference>
<comment type="caution">
    <text evidence="7">The sequence shown here is derived from an EMBL/GenBank/DDBJ whole genome shotgun (WGS) entry which is preliminary data.</text>
</comment>
<evidence type="ECO:0000259" key="6">
    <source>
        <dbReference type="Pfam" id="PF08281"/>
    </source>
</evidence>
<dbReference type="CDD" id="cd06171">
    <property type="entry name" value="Sigma70_r4"/>
    <property type="match status" value="1"/>
</dbReference>
<proteinExistence type="inferred from homology"/>
<dbReference type="InterPro" id="IPR013324">
    <property type="entry name" value="RNA_pol_sigma_r3/r4-like"/>
</dbReference>